<dbReference type="GO" id="GO:0016787">
    <property type="term" value="F:hydrolase activity"/>
    <property type="evidence" value="ECO:0007669"/>
    <property type="project" value="UniProtKB-KW"/>
</dbReference>
<evidence type="ECO:0000256" key="2">
    <source>
        <dbReference type="ARBA" id="ARBA00022801"/>
    </source>
</evidence>
<comment type="similarity">
    <text evidence="4">Belongs to the SIMIBI class G3E GTPase family. ZNG1 subfamily.</text>
</comment>
<evidence type="ECO:0000256" key="6">
    <source>
        <dbReference type="ARBA" id="ARBA00049117"/>
    </source>
</evidence>
<dbReference type="Pfam" id="PF07683">
    <property type="entry name" value="CobW_C"/>
    <property type="match status" value="1"/>
</dbReference>
<dbReference type="SUPFAM" id="SSF52540">
    <property type="entry name" value="P-loop containing nucleoside triphosphate hydrolases"/>
    <property type="match status" value="1"/>
</dbReference>
<dbReference type="Gene3D" id="3.30.1220.10">
    <property type="entry name" value="CobW-like, C-terminal domain"/>
    <property type="match status" value="1"/>
</dbReference>
<dbReference type="Gene3D" id="3.40.50.300">
    <property type="entry name" value="P-loop containing nucleotide triphosphate hydrolases"/>
    <property type="match status" value="1"/>
</dbReference>
<evidence type="ECO:0000313" key="9">
    <source>
        <dbReference type="Proteomes" id="UP000192491"/>
    </source>
</evidence>
<dbReference type="EMBL" id="MTEJ01000025">
    <property type="protein sequence ID" value="OQX14714.1"/>
    <property type="molecule type" value="Genomic_DNA"/>
</dbReference>
<keyword evidence="2" id="KW-0378">Hydrolase</keyword>
<dbReference type="CDD" id="cd03112">
    <property type="entry name" value="CobW-like"/>
    <property type="match status" value="1"/>
</dbReference>
<comment type="catalytic activity">
    <reaction evidence="6">
        <text>GTP + H2O = GDP + phosphate + H(+)</text>
        <dbReference type="Rhea" id="RHEA:19669"/>
        <dbReference type="ChEBI" id="CHEBI:15377"/>
        <dbReference type="ChEBI" id="CHEBI:15378"/>
        <dbReference type="ChEBI" id="CHEBI:37565"/>
        <dbReference type="ChEBI" id="CHEBI:43474"/>
        <dbReference type="ChEBI" id="CHEBI:58189"/>
    </reaction>
    <physiologicalReaction direction="left-to-right" evidence="6">
        <dbReference type="Rhea" id="RHEA:19670"/>
    </physiologicalReaction>
</comment>
<keyword evidence="3" id="KW-0143">Chaperone</keyword>
<comment type="function">
    <text evidence="5">Zinc chaperone that directly transfers zinc cofactor to target proteins, thereby activating them. Zinc is transferred from the CXCC motif in the GTPase domain to the zinc binding site in target proteins in a process requiring GTP hydrolysis.</text>
</comment>
<dbReference type="GO" id="GO:0000166">
    <property type="term" value="F:nucleotide binding"/>
    <property type="evidence" value="ECO:0007669"/>
    <property type="project" value="UniProtKB-KW"/>
</dbReference>
<dbReference type="InterPro" id="IPR027417">
    <property type="entry name" value="P-loop_NTPase"/>
</dbReference>
<dbReference type="InterPro" id="IPR051316">
    <property type="entry name" value="Zinc-reg_GTPase_activator"/>
</dbReference>
<dbReference type="InterPro" id="IPR036627">
    <property type="entry name" value="CobW-likC_sf"/>
</dbReference>
<dbReference type="GO" id="GO:0005737">
    <property type="term" value="C:cytoplasm"/>
    <property type="evidence" value="ECO:0007669"/>
    <property type="project" value="TreeGrafter"/>
</dbReference>
<reference evidence="8 9" key="1">
    <citation type="submission" date="2017-01" db="EMBL/GenBank/DDBJ databases">
        <title>Novel large sulfur bacteria in the metagenomes of groundwater-fed chemosynthetic microbial mats in the Lake Huron basin.</title>
        <authorList>
            <person name="Sharrar A.M."/>
            <person name="Flood B.E."/>
            <person name="Bailey J.V."/>
            <person name="Jones D.S."/>
            <person name="Biddanda B."/>
            <person name="Ruberg S.A."/>
            <person name="Marcus D.N."/>
            <person name="Dick G.J."/>
        </authorList>
    </citation>
    <scope>NUCLEOTIDE SEQUENCE [LARGE SCALE GENOMIC DNA]</scope>
    <source>
        <strain evidence="8">A8</strain>
    </source>
</reference>
<accession>A0A1Y1QV98</accession>
<evidence type="ECO:0000256" key="4">
    <source>
        <dbReference type="ARBA" id="ARBA00034320"/>
    </source>
</evidence>
<dbReference type="InterPro" id="IPR003495">
    <property type="entry name" value="CobW/HypB/UreG_nucleotide-bd"/>
</dbReference>
<dbReference type="SMART" id="SM00833">
    <property type="entry name" value="CobW_C"/>
    <property type="match status" value="1"/>
</dbReference>
<dbReference type="Proteomes" id="UP000192491">
    <property type="component" value="Unassembled WGS sequence"/>
</dbReference>
<protein>
    <submittedName>
        <fullName evidence="8">Cobalamin biosynthesis protein CobW</fullName>
    </submittedName>
</protein>
<evidence type="ECO:0000313" key="8">
    <source>
        <dbReference type="EMBL" id="OQX14714.1"/>
    </source>
</evidence>
<evidence type="ECO:0000256" key="1">
    <source>
        <dbReference type="ARBA" id="ARBA00022741"/>
    </source>
</evidence>
<comment type="caution">
    <text evidence="8">The sequence shown here is derived from an EMBL/GenBank/DDBJ whole genome shotgun (WGS) entry which is preliminary data.</text>
</comment>
<evidence type="ECO:0000256" key="5">
    <source>
        <dbReference type="ARBA" id="ARBA00045658"/>
    </source>
</evidence>
<dbReference type="AlphaFoldDB" id="A0A1Y1QV98"/>
<feature type="domain" description="CobW C-terminal" evidence="7">
    <location>
        <begin position="262"/>
        <end position="357"/>
    </location>
</feature>
<organism evidence="8 9">
    <name type="scientific">Thiothrix lacustris</name>
    <dbReference type="NCBI Taxonomy" id="525917"/>
    <lineage>
        <taxon>Bacteria</taxon>
        <taxon>Pseudomonadati</taxon>
        <taxon>Pseudomonadota</taxon>
        <taxon>Gammaproteobacteria</taxon>
        <taxon>Thiotrichales</taxon>
        <taxon>Thiotrichaceae</taxon>
        <taxon>Thiothrix</taxon>
    </lineage>
</organism>
<sequence length="370" mass="40545">MADAVDVRIPITLLTGFLGSGKTTVLNNLLKPSFWERLLRAPPLTAVIMNEFGSIGLDHQLVDNTQGTMALLSGGCVCCEIQGSLVPTLKNLWMGRRDGKIPPYERIIIETTGIADPTPILETLLRSDWVAKRHYLDGVVTTVDAVFGSGQLDQHFEAVRQVAGADRLLLTKTDLADAATITQLESRLASLNPAAPVVQVQHGNVSPDHIFKLRAYHQSEPVKAKQWLAAENFRLVTGGSPLKTSGILNPSAPLHTGADGRIRSFSLQFEHALPWAGVAEALETLAEFCSQRLLRMKAIVNVQEYPGRPVVLHAVQHLFYPSIELPAWPDDDHRSRFVFITADLDEAFVSQLLTSFTQTVTTSPRDTFGA</sequence>
<dbReference type="InterPro" id="IPR011629">
    <property type="entry name" value="CobW-like_C"/>
</dbReference>
<keyword evidence="1" id="KW-0547">Nucleotide-binding</keyword>
<dbReference type="PANTHER" id="PTHR13748:SF62">
    <property type="entry name" value="COBW DOMAIN-CONTAINING PROTEIN"/>
    <property type="match status" value="1"/>
</dbReference>
<proteinExistence type="inferred from homology"/>
<dbReference type="Pfam" id="PF02492">
    <property type="entry name" value="cobW"/>
    <property type="match status" value="1"/>
</dbReference>
<evidence type="ECO:0000259" key="7">
    <source>
        <dbReference type="SMART" id="SM00833"/>
    </source>
</evidence>
<dbReference type="PANTHER" id="PTHR13748">
    <property type="entry name" value="COBW-RELATED"/>
    <property type="match status" value="1"/>
</dbReference>
<dbReference type="SUPFAM" id="SSF90002">
    <property type="entry name" value="Hypothetical protein YjiA, C-terminal domain"/>
    <property type="match status" value="1"/>
</dbReference>
<name>A0A1Y1QV98_9GAMM</name>
<gene>
    <name evidence="8" type="ORF">BWK73_08865</name>
</gene>
<evidence type="ECO:0000256" key="3">
    <source>
        <dbReference type="ARBA" id="ARBA00023186"/>
    </source>
</evidence>